<gene>
    <name evidence="1" type="ORF">HMPREF3187_01773</name>
</gene>
<protein>
    <submittedName>
        <fullName evidence="1">Uncharacterized protein</fullName>
    </submittedName>
</protein>
<organism evidence="1 2">
    <name type="scientific">Aerococcus christensenii</name>
    <dbReference type="NCBI Taxonomy" id="87541"/>
    <lineage>
        <taxon>Bacteria</taxon>
        <taxon>Bacillati</taxon>
        <taxon>Bacillota</taxon>
        <taxon>Bacilli</taxon>
        <taxon>Lactobacillales</taxon>
        <taxon>Aerococcaceae</taxon>
        <taxon>Aerococcus</taxon>
    </lineage>
</organism>
<dbReference type="EMBL" id="LSCQ01000103">
    <property type="protein sequence ID" value="KXB33130.1"/>
    <property type="molecule type" value="Genomic_DNA"/>
</dbReference>
<evidence type="ECO:0000313" key="2">
    <source>
        <dbReference type="Proteomes" id="UP000070422"/>
    </source>
</evidence>
<sequence>MVKMKSKEFTTTTPQEEQETIITYDRKLDEWSLYTDVPKHARKWQERIVPEREIYNASTNQLIGIEGKIKGSVSIRKPVSDEQKAKMLLNLRDAQEKLKNRS</sequence>
<accession>A0A133XQC7</accession>
<name>A0A133XQC7_9LACT</name>
<dbReference type="PATRIC" id="fig|87541.4.peg.1753"/>
<evidence type="ECO:0000313" key="1">
    <source>
        <dbReference type="EMBL" id="KXB33130.1"/>
    </source>
</evidence>
<dbReference type="STRING" id="87541.AWM71_06735"/>
<proteinExistence type="predicted"/>
<dbReference type="AlphaFoldDB" id="A0A133XQC7"/>
<dbReference type="Proteomes" id="UP000070422">
    <property type="component" value="Unassembled WGS sequence"/>
</dbReference>
<reference evidence="1 2" key="1">
    <citation type="submission" date="2016-01" db="EMBL/GenBank/DDBJ databases">
        <authorList>
            <person name="Oliw E.H."/>
        </authorList>
    </citation>
    <scope>NUCLEOTIDE SEQUENCE [LARGE SCALE GENOMIC DNA]</scope>
    <source>
        <strain evidence="1 2">KA00635</strain>
    </source>
</reference>
<comment type="caution">
    <text evidence="1">The sequence shown here is derived from an EMBL/GenBank/DDBJ whole genome shotgun (WGS) entry which is preliminary data.</text>
</comment>